<name>A0AAE2CYM9_9LAMI</name>
<sequence length="142" mass="15549">MDAPTLIVDSHFVSCDLLSLTSFSGATRTTHPSPPPSLDSLCSCESIALSLFHFHRLLSSVCQPPDPPLFFPFSGTITTPLRPLPTPFNTPSSDESFPSIIAHFHQHIFAKDSKFSTILSLSIQFLVFGGSIDPIRLDLHQL</sequence>
<evidence type="ECO:0000313" key="1">
    <source>
        <dbReference type="EMBL" id="KAK4439472.1"/>
    </source>
</evidence>
<organism evidence="1 2">
    <name type="scientific">Sesamum alatum</name>
    <dbReference type="NCBI Taxonomy" id="300844"/>
    <lineage>
        <taxon>Eukaryota</taxon>
        <taxon>Viridiplantae</taxon>
        <taxon>Streptophyta</taxon>
        <taxon>Embryophyta</taxon>
        <taxon>Tracheophyta</taxon>
        <taxon>Spermatophyta</taxon>
        <taxon>Magnoliopsida</taxon>
        <taxon>eudicotyledons</taxon>
        <taxon>Gunneridae</taxon>
        <taxon>Pentapetalae</taxon>
        <taxon>asterids</taxon>
        <taxon>lamiids</taxon>
        <taxon>Lamiales</taxon>
        <taxon>Pedaliaceae</taxon>
        <taxon>Sesamum</taxon>
    </lineage>
</organism>
<dbReference type="Proteomes" id="UP001293254">
    <property type="component" value="Unassembled WGS sequence"/>
</dbReference>
<gene>
    <name evidence="1" type="ORF">Salat_0282100</name>
</gene>
<proteinExistence type="predicted"/>
<protein>
    <submittedName>
        <fullName evidence="1">Uncharacterized protein</fullName>
    </submittedName>
</protein>
<reference evidence="1" key="1">
    <citation type="submission" date="2020-06" db="EMBL/GenBank/DDBJ databases">
        <authorList>
            <person name="Li T."/>
            <person name="Hu X."/>
            <person name="Zhang T."/>
            <person name="Song X."/>
            <person name="Zhang H."/>
            <person name="Dai N."/>
            <person name="Sheng W."/>
            <person name="Hou X."/>
            <person name="Wei L."/>
        </authorList>
    </citation>
    <scope>NUCLEOTIDE SEQUENCE</scope>
    <source>
        <strain evidence="1">3651</strain>
        <tissue evidence="1">Leaf</tissue>
    </source>
</reference>
<dbReference type="EMBL" id="JACGWO010000001">
    <property type="protein sequence ID" value="KAK4439472.1"/>
    <property type="molecule type" value="Genomic_DNA"/>
</dbReference>
<evidence type="ECO:0000313" key="2">
    <source>
        <dbReference type="Proteomes" id="UP001293254"/>
    </source>
</evidence>
<dbReference type="AlphaFoldDB" id="A0AAE2CYM9"/>
<comment type="caution">
    <text evidence="1">The sequence shown here is derived from an EMBL/GenBank/DDBJ whole genome shotgun (WGS) entry which is preliminary data.</text>
</comment>
<keyword evidence="2" id="KW-1185">Reference proteome</keyword>
<accession>A0AAE2CYM9</accession>
<reference evidence="1" key="2">
    <citation type="journal article" date="2024" name="Plant">
        <title>Genomic evolution and insights into agronomic trait innovations of Sesamum species.</title>
        <authorList>
            <person name="Miao H."/>
            <person name="Wang L."/>
            <person name="Qu L."/>
            <person name="Liu H."/>
            <person name="Sun Y."/>
            <person name="Le M."/>
            <person name="Wang Q."/>
            <person name="Wei S."/>
            <person name="Zheng Y."/>
            <person name="Lin W."/>
            <person name="Duan Y."/>
            <person name="Cao H."/>
            <person name="Xiong S."/>
            <person name="Wang X."/>
            <person name="Wei L."/>
            <person name="Li C."/>
            <person name="Ma Q."/>
            <person name="Ju M."/>
            <person name="Zhao R."/>
            <person name="Li G."/>
            <person name="Mu C."/>
            <person name="Tian Q."/>
            <person name="Mei H."/>
            <person name="Zhang T."/>
            <person name="Gao T."/>
            <person name="Zhang H."/>
        </authorList>
    </citation>
    <scope>NUCLEOTIDE SEQUENCE</scope>
    <source>
        <strain evidence="1">3651</strain>
    </source>
</reference>